<dbReference type="Pfam" id="PF00557">
    <property type="entry name" value="Peptidase_M24"/>
    <property type="match status" value="1"/>
</dbReference>
<dbReference type="AlphaFoldDB" id="A0AAE9KFV9"/>
<dbReference type="Proteomes" id="UP000294721">
    <property type="component" value="Unassembled WGS sequence"/>
</dbReference>
<reference evidence="16" key="3">
    <citation type="journal article" date="2022" name="Res Sq">
        <title>Evolution of multicellular longitudinally dividing oral cavity symbionts (Neisseriaceae).</title>
        <authorList>
            <person name="Nyongesa S."/>
            <person name="Weber P."/>
            <person name="Bernet E."/>
            <person name="Pullido F."/>
            <person name="Nieckarz M."/>
            <person name="Delaby M."/>
            <person name="Nieves C."/>
            <person name="Viehboeck T."/>
            <person name="Krause N."/>
            <person name="Rivera-Millot A."/>
            <person name="Nakamura A."/>
            <person name="Vischer N."/>
            <person name="VanNieuwenhze M."/>
            <person name="Brun Y."/>
            <person name="Cava F."/>
            <person name="Bulgheresi S."/>
            <person name="Veyrier F."/>
        </authorList>
    </citation>
    <scope>NUCLEOTIDE SEQUENCE</scope>
    <source>
        <strain evidence="16">1258/02</strain>
    </source>
</reference>
<evidence type="ECO:0000256" key="4">
    <source>
        <dbReference type="ARBA" id="ARBA00012574"/>
    </source>
</evidence>
<dbReference type="FunFam" id="3.90.230.10:FF:000002">
    <property type="entry name" value="Xaa-Pro aminopeptidase 3"/>
    <property type="match status" value="1"/>
</dbReference>
<dbReference type="InterPro" id="IPR036005">
    <property type="entry name" value="Creatinase/aminopeptidase-like"/>
</dbReference>
<proteinExistence type="inferred from homology"/>
<keyword evidence="9" id="KW-0464">Manganese</keyword>
<dbReference type="RefSeq" id="WP_132954323.1">
    <property type="nucleotide sequence ID" value="NZ_CALJUB010000155.1"/>
</dbReference>
<protein>
    <recommendedName>
        <fullName evidence="10">Xaa-Pro aminopeptidase</fullName>
        <ecNumber evidence="4">3.4.11.9</ecNumber>
    </recommendedName>
    <alternativeName>
        <fullName evidence="11">Aminopeptidase P II</fullName>
    </alternativeName>
    <alternativeName>
        <fullName evidence="12">X-Pro aminopeptidase</fullName>
    </alternativeName>
</protein>
<keyword evidence="8" id="KW-0482">Metalloprotease</keyword>
<evidence type="ECO:0000313" key="16">
    <source>
        <dbReference type="EMBL" id="UOO78601.1"/>
    </source>
</evidence>
<evidence type="ECO:0000256" key="9">
    <source>
        <dbReference type="ARBA" id="ARBA00023211"/>
    </source>
</evidence>
<comment type="cofactor">
    <cofactor evidence="2">
        <name>Mn(2+)</name>
        <dbReference type="ChEBI" id="CHEBI:29035"/>
    </cofactor>
</comment>
<dbReference type="Pfam" id="PF05195">
    <property type="entry name" value="AMP_N"/>
    <property type="match status" value="1"/>
</dbReference>
<evidence type="ECO:0000313" key="17">
    <source>
        <dbReference type="Proteomes" id="UP000294721"/>
    </source>
</evidence>
<keyword evidence="17" id="KW-1185">Reference proteome</keyword>
<gene>
    <name evidence="15" type="ORF">EV680_12234</name>
    <name evidence="16" type="ORF">LVJ78_07735</name>
</gene>
<evidence type="ECO:0000259" key="14">
    <source>
        <dbReference type="SMART" id="SM01011"/>
    </source>
</evidence>
<dbReference type="Gene3D" id="3.40.350.10">
    <property type="entry name" value="Creatinase/prolidase N-terminal domain"/>
    <property type="match status" value="1"/>
</dbReference>
<dbReference type="PANTHER" id="PTHR43226:SF4">
    <property type="entry name" value="XAA-PRO AMINOPEPTIDASE 3"/>
    <property type="match status" value="1"/>
</dbReference>
<keyword evidence="7" id="KW-0378">Hydrolase</keyword>
<dbReference type="InterPro" id="IPR029149">
    <property type="entry name" value="Creatin/AminoP/Spt16_N"/>
</dbReference>
<keyword evidence="6 13" id="KW-0479">Metal-binding</keyword>
<keyword evidence="16" id="KW-0031">Aminopeptidase</keyword>
<evidence type="ECO:0000256" key="8">
    <source>
        <dbReference type="ARBA" id="ARBA00023049"/>
    </source>
</evidence>
<dbReference type="SUPFAM" id="SSF53092">
    <property type="entry name" value="Creatinase/prolidase N-terminal domain"/>
    <property type="match status" value="1"/>
</dbReference>
<evidence type="ECO:0000313" key="15">
    <source>
        <dbReference type="EMBL" id="TCP02823.1"/>
    </source>
</evidence>
<dbReference type="GO" id="GO:0005829">
    <property type="term" value="C:cytosol"/>
    <property type="evidence" value="ECO:0007669"/>
    <property type="project" value="TreeGrafter"/>
</dbReference>
<dbReference type="EC" id="3.4.11.9" evidence="4"/>
<reference evidence="15 17" key="1">
    <citation type="submission" date="2019-03" db="EMBL/GenBank/DDBJ databases">
        <title>Genomic Encyclopedia of Type Strains, Phase IV (KMG-IV): sequencing the most valuable type-strain genomes for metagenomic binning, comparative biology and taxonomic classification.</title>
        <authorList>
            <person name="Goeker M."/>
        </authorList>
    </citation>
    <scope>NUCLEOTIDE SEQUENCE [LARGE SCALE GENOMIC DNA]</scope>
    <source>
        <strain evidence="15 17">DSM 17474</strain>
    </source>
</reference>
<evidence type="ECO:0000256" key="2">
    <source>
        <dbReference type="ARBA" id="ARBA00001936"/>
    </source>
</evidence>
<sequence length="435" mass="48416">MQPYITRRTQLLQKIGPDGLAVLFAAPEQRRSNDTDFPFRQDSYFHYLSGFPEPEAIIVLDGAKGSSTLYCRGKDPLRETWDGFRYGPEAARQAFGFDEARNINEWPAEIQAAITNKKQLFALWGQYPEHDRTLMQHWHRVQQSAGQRMLAECSRAPDSLADLAAPLNPMRLIKDAAEISLLQEAGRISALAHIRAMQTTRPGMGEWQAEAEIVHEFIRHGARFPAYNSIVAGGKNACCLHYVENKDILHEGDLLLIDAGAEYQMYAGDITRTFPVNGRFSAAQKDVYEIVLAANEASIAAVHPGANWADIHAQALHILVQGLIDLKLLKGSVAGNIESQAYQRFYMHGLGHWLGLDVHDVGGRWHDGKPILLQAGMCTTIEPGLYINAAPDIPKAFHNIGIRIEDNILVTEHGHENYTAAAPKQIEEIEALMRG</sequence>
<comment type="catalytic activity">
    <reaction evidence="1">
        <text>Release of any N-terminal amino acid, including proline, that is linked to proline, even from a dipeptide or tripeptide.</text>
        <dbReference type="EC" id="3.4.11.9"/>
    </reaction>
</comment>
<name>A0AAE9KFV9_9NEIS</name>
<evidence type="ECO:0000256" key="7">
    <source>
        <dbReference type="ARBA" id="ARBA00022801"/>
    </source>
</evidence>
<organism evidence="16 18">
    <name type="scientific">Uruburuella suis</name>
    <dbReference type="NCBI Taxonomy" id="252130"/>
    <lineage>
        <taxon>Bacteria</taxon>
        <taxon>Pseudomonadati</taxon>
        <taxon>Pseudomonadota</taxon>
        <taxon>Betaproteobacteria</taxon>
        <taxon>Neisseriales</taxon>
        <taxon>Neisseriaceae</taxon>
        <taxon>Uruburuella</taxon>
    </lineage>
</organism>
<dbReference type="SMART" id="SM01011">
    <property type="entry name" value="AMP_N"/>
    <property type="match status" value="1"/>
</dbReference>
<dbReference type="InterPro" id="IPR001131">
    <property type="entry name" value="Peptidase_M24B_aminopep-P_CS"/>
</dbReference>
<dbReference type="PANTHER" id="PTHR43226">
    <property type="entry name" value="XAA-PRO AMINOPEPTIDASE 3"/>
    <property type="match status" value="1"/>
</dbReference>
<evidence type="ECO:0000256" key="3">
    <source>
        <dbReference type="ARBA" id="ARBA00008766"/>
    </source>
</evidence>
<dbReference type="GO" id="GO:0030145">
    <property type="term" value="F:manganese ion binding"/>
    <property type="evidence" value="ECO:0007669"/>
    <property type="project" value="InterPro"/>
</dbReference>
<evidence type="ECO:0000313" key="18">
    <source>
        <dbReference type="Proteomes" id="UP000829756"/>
    </source>
</evidence>
<evidence type="ECO:0000256" key="13">
    <source>
        <dbReference type="RuleBase" id="RU000590"/>
    </source>
</evidence>
<dbReference type="Proteomes" id="UP000829756">
    <property type="component" value="Chromosome"/>
</dbReference>
<dbReference type="EMBL" id="SLXE01000022">
    <property type="protein sequence ID" value="TCP02823.1"/>
    <property type="molecule type" value="Genomic_DNA"/>
</dbReference>
<dbReference type="GO" id="GO:0006508">
    <property type="term" value="P:proteolysis"/>
    <property type="evidence" value="ECO:0007669"/>
    <property type="project" value="UniProtKB-KW"/>
</dbReference>
<evidence type="ECO:0000256" key="12">
    <source>
        <dbReference type="ARBA" id="ARBA00081411"/>
    </source>
</evidence>
<evidence type="ECO:0000256" key="5">
    <source>
        <dbReference type="ARBA" id="ARBA00022670"/>
    </source>
</evidence>
<dbReference type="CDD" id="cd01087">
    <property type="entry name" value="Prolidase"/>
    <property type="match status" value="1"/>
</dbReference>
<evidence type="ECO:0000256" key="1">
    <source>
        <dbReference type="ARBA" id="ARBA00001424"/>
    </source>
</evidence>
<keyword evidence="5" id="KW-0645">Protease</keyword>
<dbReference type="PROSITE" id="PS00491">
    <property type="entry name" value="PROLINE_PEPTIDASE"/>
    <property type="match status" value="1"/>
</dbReference>
<feature type="domain" description="Aminopeptidase P N-terminal" evidence="14">
    <location>
        <begin position="1"/>
        <end position="131"/>
    </location>
</feature>
<dbReference type="EMBL" id="CP091507">
    <property type="protein sequence ID" value="UOO78601.1"/>
    <property type="molecule type" value="Genomic_DNA"/>
</dbReference>
<dbReference type="GO" id="GO:0070006">
    <property type="term" value="F:metalloaminopeptidase activity"/>
    <property type="evidence" value="ECO:0007669"/>
    <property type="project" value="InterPro"/>
</dbReference>
<dbReference type="InterPro" id="IPR052433">
    <property type="entry name" value="X-Pro_dipept-like"/>
</dbReference>
<evidence type="ECO:0000256" key="11">
    <source>
        <dbReference type="ARBA" id="ARBA00075356"/>
    </source>
</evidence>
<dbReference type="Gene3D" id="3.90.230.10">
    <property type="entry name" value="Creatinase/methionine aminopeptidase superfamily"/>
    <property type="match status" value="1"/>
</dbReference>
<dbReference type="KEGG" id="usu:LVJ78_07735"/>
<comment type="similarity">
    <text evidence="3 13">Belongs to the peptidase M24B family.</text>
</comment>
<dbReference type="SUPFAM" id="SSF55920">
    <property type="entry name" value="Creatinase/aminopeptidase"/>
    <property type="match status" value="1"/>
</dbReference>
<dbReference type="InterPro" id="IPR007865">
    <property type="entry name" value="Aminopep_P_N"/>
</dbReference>
<evidence type="ECO:0000256" key="10">
    <source>
        <dbReference type="ARBA" id="ARBA00069363"/>
    </source>
</evidence>
<evidence type="ECO:0000256" key="6">
    <source>
        <dbReference type="ARBA" id="ARBA00022723"/>
    </source>
</evidence>
<accession>A0AAE9KFV9</accession>
<dbReference type="InterPro" id="IPR000994">
    <property type="entry name" value="Pept_M24"/>
</dbReference>
<reference evidence="16" key="2">
    <citation type="submission" date="2021-12" db="EMBL/GenBank/DDBJ databases">
        <authorList>
            <person name="Veyrier F.J."/>
        </authorList>
    </citation>
    <scope>NUCLEOTIDE SEQUENCE</scope>
    <source>
        <strain evidence="16">1258/02</strain>
    </source>
</reference>